<name>A0A229UIA5_9BACL</name>
<sequence>MMQQFGRMKHYFIASALVFITGMVLGAGFSSQFQTYIEAQMKGLEQLSQSIAGQPNPQWALFWLIFWNNTSKSILIIGLGAFFGVLPLFFLLGNGLLLGYVMSASAQKESLLYVIKAIVPHGIIEIPAIIFACAIGLRFGALVMKWIVSVISPARQVQIKEEFRAFLKILLPVVLILVISLSAAALIESTFTYWLVKPQSPK</sequence>
<dbReference type="Proteomes" id="UP000215509">
    <property type="component" value="Unassembled WGS sequence"/>
</dbReference>
<evidence type="ECO:0008006" key="4">
    <source>
        <dbReference type="Google" id="ProtNLM"/>
    </source>
</evidence>
<feature type="transmembrane region" description="Helical" evidence="1">
    <location>
        <begin position="122"/>
        <end position="148"/>
    </location>
</feature>
<dbReference type="RefSeq" id="WP_094018083.1">
    <property type="nucleotide sequence ID" value="NZ_NMQW01000051.1"/>
</dbReference>
<accession>A0A229UIA5</accession>
<feature type="transmembrane region" description="Helical" evidence="1">
    <location>
        <begin position="169"/>
        <end position="196"/>
    </location>
</feature>
<feature type="transmembrane region" description="Helical" evidence="1">
    <location>
        <begin position="12"/>
        <end position="31"/>
    </location>
</feature>
<feature type="transmembrane region" description="Helical" evidence="1">
    <location>
        <begin position="74"/>
        <end position="102"/>
    </location>
</feature>
<keyword evidence="1" id="KW-0812">Transmembrane</keyword>
<dbReference type="InterPro" id="IPR002798">
    <property type="entry name" value="SpoIIM-like"/>
</dbReference>
<gene>
    <name evidence="2" type="ORF">CF651_27230</name>
</gene>
<dbReference type="PANTHER" id="PTHR35337:SF1">
    <property type="entry name" value="SLR1478 PROTEIN"/>
    <property type="match status" value="1"/>
</dbReference>
<keyword evidence="3" id="KW-1185">Reference proteome</keyword>
<dbReference type="OrthoDB" id="161024at2"/>
<protein>
    <recommendedName>
        <fullName evidence="4">Stage II sporulation protein M</fullName>
    </recommendedName>
</protein>
<dbReference type="EMBL" id="NMQW01000051">
    <property type="protein sequence ID" value="OXM83162.1"/>
    <property type="molecule type" value="Genomic_DNA"/>
</dbReference>
<proteinExistence type="predicted"/>
<keyword evidence="1" id="KW-1133">Transmembrane helix</keyword>
<organism evidence="2 3">
    <name type="scientific">Paenibacillus rigui</name>
    <dbReference type="NCBI Taxonomy" id="554312"/>
    <lineage>
        <taxon>Bacteria</taxon>
        <taxon>Bacillati</taxon>
        <taxon>Bacillota</taxon>
        <taxon>Bacilli</taxon>
        <taxon>Bacillales</taxon>
        <taxon>Paenibacillaceae</taxon>
        <taxon>Paenibacillus</taxon>
    </lineage>
</organism>
<keyword evidence="1" id="KW-0472">Membrane</keyword>
<reference evidence="2 3" key="1">
    <citation type="submission" date="2017-07" db="EMBL/GenBank/DDBJ databases">
        <title>Genome sequencing and assembly of Paenibacillus rigui.</title>
        <authorList>
            <person name="Mayilraj S."/>
        </authorList>
    </citation>
    <scope>NUCLEOTIDE SEQUENCE [LARGE SCALE GENOMIC DNA]</scope>
    <source>
        <strain evidence="2 3">JCM 16352</strain>
    </source>
</reference>
<comment type="caution">
    <text evidence="2">The sequence shown here is derived from an EMBL/GenBank/DDBJ whole genome shotgun (WGS) entry which is preliminary data.</text>
</comment>
<dbReference type="PANTHER" id="PTHR35337">
    <property type="entry name" value="SLR1478 PROTEIN"/>
    <property type="match status" value="1"/>
</dbReference>
<evidence type="ECO:0000313" key="3">
    <source>
        <dbReference type="Proteomes" id="UP000215509"/>
    </source>
</evidence>
<evidence type="ECO:0000256" key="1">
    <source>
        <dbReference type="SAM" id="Phobius"/>
    </source>
</evidence>
<dbReference type="AlphaFoldDB" id="A0A229UIA5"/>
<evidence type="ECO:0000313" key="2">
    <source>
        <dbReference type="EMBL" id="OXM83162.1"/>
    </source>
</evidence>
<dbReference type="Pfam" id="PF01944">
    <property type="entry name" value="SpoIIM"/>
    <property type="match status" value="1"/>
</dbReference>